<keyword evidence="1" id="KW-0175">Coiled coil</keyword>
<comment type="caution">
    <text evidence="2">The sequence shown here is derived from an EMBL/GenBank/DDBJ whole genome shotgun (WGS) entry which is preliminary data.</text>
</comment>
<feature type="coiled-coil region" evidence="1">
    <location>
        <begin position="158"/>
        <end position="254"/>
    </location>
</feature>
<dbReference type="InterPro" id="IPR027417">
    <property type="entry name" value="P-loop_NTPase"/>
</dbReference>
<feature type="non-terminal residue" evidence="2">
    <location>
        <position position="257"/>
    </location>
</feature>
<dbReference type="SUPFAM" id="SSF52540">
    <property type="entry name" value="P-loop containing nucleoside triphosphate hydrolases"/>
    <property type="match status" value="1"/>
</dbReference>
<gene>
    <name evidence="2" type="ORF">S01H1_56557</name>
</gene>
<feature type="non-terminal residue" evidence="2">
    <location>
        <position position="1"/>
    </location>
</feature>
<protein>
    <submittedName>
        <fullName evidence="2">Uncharacterized protein</fullName>
    </submittedName>
</protein>
<dbReference type="Gene3D" id="3.40.50.300">
    <property type="entry name" value="P-loop containing nucleotide triphosphate hydrolases"/>
    <property type="match status" value="1"/>
</dbReference>
<proteinExistence type="predicted"/>
<reference evidence="2" key="1">
    <citation type="journal article" date="2014" name="Front. Microbiol.">
        <title>High frequency of phylogenetically diverse reductive dehalogenase-homologous genes in deep subseafloor sedimentary metagenomes.</title>
        <authorList>
            <person name="Kawai M."/>
            <person name="Futagami T."/>
            <person name="Toyoda A."/>
            <person name="Takaki Y."/>
            <person name="Nishi S."/>
            <person name="Hori S."/>
            <person name="Arai W."/>
            <person name="Tsubouchi T."/>
            <person name="Morono Y."/>
            <person name="Uchiyama I."/>
            <person name="Ito T."/>
            <person name="Fujiyama A."/>
            <person name="Inagaki F."/>
            <person name="Takami H."/>
        </authorList>
    </citation>
    <scope>NUCLEOTIDE SEQUENCE</scope>
    <source>
        <strain evidence="2">Expedition CK06-06</strain>
    </source>
</reference>
<sequence>LKREDNMKAKLRLENIGQRIGEEIWEFNSGVVTEIRGRTASGKSRILKSCALALSLPITSEEIMENAISIGIAKAENSECSPLLNSNKNQAVIDLQFDDITKKVELNRDGTEKISTPGNQNFLYCSMLTENSKIHNNIDQGISDFSWIVTEMSLAKDYEAIQEIVESYSDLLKSKKEEIENNEIDNKTNKALLEKKSKELEDINKEIEELTKEIEATKLDPLLDQKYDNLTNQIKALKDKQNKDKKKLKESENELSN</sequence>
<dbReference type="AlphaFoldDB" id="X0VM60"/>
<organism evidence="2">
    <name type="scientific">marine sediment metagenome</name>
    <dbReference type="NCBI Taxonomy" id="412755"/>
    <lineage>
        <taxon>unclassified sequences</taxon>
        <taxon>metagenomes</taxon>
        <taxon>ecological metagenomes</taxon>
    </lineage>
</organism>
<name>X0VM60_9ZZZZ</name>
<accession>X0VM60</accession>
<evidence type="ECO:0000256" key="1">
    <source>
        <dbReference type="SAM" id="Coils"/>
    </source>
</evidence>
<evidence type="ECO:0000313" key="2">
    <source>
        <dbReference type="EMBL" id="GAG19434.1"/>
    </source>
</evidence>
<dbReference type="EMBL" id="BARS01036834">
    <property type="protein sequence ID" value="GAG19434.1"/>
    <property type="molecule type" value="Genomic_DNA"/>
</dbReference>